<name>A0ABR9RSK8_9ACTN</name>
<keyword evidence="1" id="KW-0238">DNA-binding</keyword>
<dbReference type="RefSeq" id="WP_193637480.1">
    <property type="nucleotide sequence ID" value="NZ_JADCSA010000004.1"/>
</dbReference>
<dbReference type="PROSITE" id="PS51197">
    <property type="entry name" value="HTH_RRF2_2"/>
    <property type="match status" value="1"/>
</dbReference>
<dbReference type="Gene3D" id="1.10.10.10">
    <property type="entry name" value="Winged helix-like DNA-binding domain superfamily/Winged helix DNA-binding domain"/>
    <property type="match status" value="1"/>
</dbReference>
<protein>
    <submittedName>
        <fullName evidence="4">Rrf2 family transcriptional regulator</fullName>
    </submittedName>
</protein>
<dbReference type="PANTHER" id="PTHR33221:SF4">
    <property type="entry name" value="HTH-TYPE TRANSCRIPTIONAL REPRESSOR NSRR"/>
    <property type="match status" value="1"/>
</dbReference>
<keyword evidence="5" id="KW-1185">Reference proteome</keyword>
<evidence type="ECO:0000256" key="3">
    <source>
        <dbReference type="SAM" id="SignalP"/>
    </source>
</evidence>
<dbReference type="SUPFAM" id="SSF46785">
    <property type="entry name" value="Winged helix' DNA-binding domain"/>
    <property type="match status" value="1"/>
</dbReference>
<dbReference type="InterPro" id="IPR000944">
    <property type="entry name" value="Tscrpt_reg_Rrf2"/>
</dbReference>
<dbReference type="NCBIfam" id="TIGR00738">
    <property type="entry name" value="rrf2_super"/>
    <property type="match status" value="1"/>
</dbReference>
<sequence length="158" mass="16507">MQLTRFTDLGLRILMHLATPAGASGATTTAVADQVAASPTHAAKVVTRLQNLGLVETRRGRAGGLTITAAGRTTSVGWIARQLEGPGEVINCEGERPCPLARGCRLRSLVRDAQEAFFTVLDPWTIDDLAVAPTQDVLLQIGVGAPPEPTTARSAGPS</sequence>
<dbReference type="InterPro" id="IPR036390">
    <property type="entry name" value="WH_DNA-bd_sf"/>
</dbReference>
<evidence type="ECO:0000256" key="1">
    <source>
        <dbReference type="ARBA" id="ARBA00023125"/>
    </source>
</evidence>
<evidence type="ECO:0000313" key="4">
    <source>
        <dbReference type="EMBL" id="MBE7324152.1"/>
    </source>
</evidence>
<reference evidence="4 5" key="1">
    <citation type="submission" date="2020-10" db="EMBL/GenBank/DDBJ databases">
        <title>Nocardioides sp. isolated from sludge.</title>
        <authorList>
            <person name="Zhang X."/>
        </authorList>
    </citation>
    <scope>NUCLEOTIDE SEQUENCE [LARGE SCALE GENOMIC DNA]</scope>
    <source>
        <strain evidence="4 5">Y6</strain>
    </source>
</reference>
<gene>
    <name evidence="4" type="ORF">IEQ44_05765</name>
</gene>
<dbReference type="EMBL" id="JADCSA010000004">
    <property type="protein sequence ID" value="MBE7324152.1"/>
    <property type="molecule type" value="Genomic_DNA"/>
</dbReference>
<dbReference type="InterPro" id="IPR036388">
    <property type="entry name" value="WH-like_DNA-bd_sf"/>
</dbReference>
<proteinExistence type="predicted"/>
<dbReference type="Proteomes" id="UP000756387">
    <property type="component" value="Unassembled WGS sequence"/>
</dbReference>
<comment type="caution">
    <text evidence="4">The sequence shown here is derived from an EMBL/GenBank/DDBJ whole genome shotgun (WGS) entry which is preliminary data.</text>
</comment>
<feature type="chain" id="PRO_5045835271" evidence="3">
    <location>
        <begin position="24"/>
        <end position="158"/>
    </location>
</feature>
<keyword evidence="3" id="KW-0732">Signal</keyword>
<dbReference type="PANTHER" id="PTHR33221">
    <property type="entry name" value="WINGED HELIX-TURN-HELIX TRANSCRIPTIONAL REGULATOR, RRF2 FAMILY"/>
    <property type="match status" value="1"/>
</dbReference>
<accession>A0ABR9RSK8</accession>
<evidence type="ECO:0000313" key="5">
    <source>
        <dbReference type="Proteomes" id="UP000756387"/>
    </source>
</evidence>
<evidence type="ECO:0000256" key="2">
    <source>
        <dbReference type="ARBA" id="ARBA00034078"/>
    </source>
</evidence>
<organism evidence="4 5">
    <name type="scientific">Nocardioides malaquae</name>
    <dbReference type="NCBI Taxonomy" id="2773426"/>
    <lineage>
        <taxon>Bacteria</taxon>
        <taxon>Bacillati</taxon>
        <taxon>Actinomycetota</taxon>
        <taxon>Actinomycetes</taxon>
        <taxon>Propionibacteriales</taxon>
        <taxon>Nocardioidaceae</taxon>
        <taxon>Nocardioides</taxon>
    </lineage>
</organism>
<dbReference type="Pfam" id="PF02082">
    <property type="entry name" value="Rrf2"/>
    <property type="match status" value="1"/>
</dbReference>
<feature type="signal peptide" evidence="3">
    <location>
        <begin position="1"/>
        <end position="23"/>
    </location>
</feature>
<comment type="cofactor">
    <cofactor evidence="2">
        <name>[2Fe-2S] cluster</name>
        <dbReference type="ChEBI" id="CHEBI:190135"/>
    </cofactor>
</comment>